<accession>A0A2U1NQE7</accession>
<evidence type="ECO:0000313" key="1">
    <source>
        <dbReference type="EMBL" id="PWA75737.1"/>
    </source>
</evidence>
<evidence type="ECO:0000313" key="2">
    <source>
        <dbReference type="Proteomes" id="UP000245207"/>
    </source>
</evidence>
<dbReference type="InterPro" id="IPR032675">
    <property type="entry name" value="LRR_dom_sf"/>
</dbReference>
<protein>
    <submittedName>
        <fullName evidence="1">F-box/LRR-repeat protein 14</fullName>
    </submittedName>
</protein>
<name>A0A2U1NQE7_ARTAN</name>
<dbReference type="STRING" id="35608.A0A2U1NQE7"/>
<sequence>MSDLGVHQVKHALPDGIGMSFDFEDSHPDLPALYLKGGSIIPFGLAYQHVGEANPDDDLSLFVALDENGSMVNAWCADGEDVQIVMPSENEVSKLVSVNKNNYKIRMETAKSIPDMEDESRSEGIKLPEIDTMSDLGVHQVKHALPDGIGMSFDFEDSHPDIPALYLKGGSIIPFGLAYQHVGEANPDDDLSLFVALDENETAKSIPDMEDESRSEGIKLPEIEVIFILVFSILTYMTGLTHLDLFCAKITDAGTTYLRNFTNLQSLDICSGGITDAGVKNIKDFHSLVFLNLSQNHRLTDASLALITGLTELVSLNISNS</sequence>
<gene>
    <name evidence="1" type="ORF">CTI12_AA240350</name>
</gene>
<keyword evidence="2" id="KW-1185">Reference proteome</keyword>
<proteinExistence type="predicted"/>
<dbReference type="Gene3D" id="3.80.10.10">
    <property type="entry name" value="Ribonuclease Inhibitor"/>
    <property type="match status" value="1"/>
</dbReference>
<reference evidence="1 2" key="1">
    <citation type="journal article" date="2018" name="Mol. Plant">
        <title>The genome of Artemisia annua provides insight into the evolution of Asteraceae family and artemisinin biosynthesis.</title>
        <authorList>
            <person name="Shen Q."/>
            <person name="Zhang L."/>
            <person name="Liao Z."/>
            <person name="Wang S."/>
            <person name="Yan T."/>
            <person name="Shi P."/>
            <person name="Liu M."/>
            <person name="Fu X."/>
            <person name="Pan Q."/>
            <person name="Wang Y."/>
            <person name="Lv Z."/>
            <person name="Lu X."/>
            <person name="Zhang F."/>
            <person name="Jiang W."/>
            <person name="Ma Y."/>
            <person name="Chen M."/>
            <person name="Hao X."/>
            <person name="Li L."/>
            <person name="Tang Y."/>
            <person name="Lv G."/>
            <person name="Zhou Y."/>
            <person name="Sun X."/>
            <person name="Brodelius P.E."/>
            <person name="Rose J.K.C."/>
            <person name="Tang K."/>
        </authorList>
    </citation>
    <scope>NUCLEOTIDE SEQUENCE [LARGE SCALE GENOMIC DNA]</scope>
    <source>
        <strain evidence="2">cv. Huhao1</strain>
        <tissue evidence="1">Leaf</tissue>
    </source>
</reference>
<dbReference type="AlphaFoldDB" id="A0A2U1NQE7"/>
<dbReference type="EMBL" id="PKPP01002361">
    <property type="protein sequence ID" value="PWA75737.1"/>
    <property type="molecule type" value="Genomic_DNA"/>
</dbReference>
<organism evidence="1 2">
    <name type="scientific">Artemisia annua</name>
    <name type="common">Sweet wormwood</name>
    <dbReference type="NCBI Taxonomy" id="35608"/>
    <lineage>
        <taxon>Eukaryota</taxon>
        <taxon>Viridiplantae</taxon>
        <taxon>Streptophyta</taxon>
        <taxon>Embryophyta</taxon>
        <taxon>Tracheophyta</taxon>
        <taxon>Spermatophyta</taxon>
        <taxon>Magnoliopsida</taxon>
        <taxon>eudicotyledons</taxon>
        <taxon>Gunneridae</taxon>
        <taxon>Pentapetalae</taxon>
        <taxon>asterids</taxon>
        <taxon>campanulids</taxon>
        <taxon>Asterales</taxon>
        <taxon>Asteraceae</taxon>
        <taxon>Asteroideae</taxon>
        <taxon>Anthemideae</taxon>
        <taxon>Artemisiinae</taxon>
        <taxon>Artemisia</taxon>
    </lineage>
</organism>
<dbReference type="Pfam" id="PF13516">
    <property type="entry name" value="LRR_6"/>
    <property type="match status" value="2"/>
</dbReference>
<dbReference type="InterPro" id="IPR001611">
    <property type="entry name" value="Leu-rich_rpt"/>
</dbReference>
<dbReference type="Proteomes" id="UP000245207">
    <property type="component" value="Unassembled WGS sequence"/>
</dbReference>
<comment type="caution">
    <text evidence="1">The sequence shown here is derived from an EMBL/GenBank/DDBJ whole genome shotgun (WGS) entry which is preliminary data.</text>
</comment>
<dbReference type="SUPFAM" id="SSF52047">
    <property type="entry name" value="RNI-like"/>
    <property type="match status" value="1"/>
</dbReference>
<dbReference type="OrthoDB" id="1743068at2759"/>